<reference evidence="9 10" key="1">
    <citation type="submission" date="2018-08" db="EMBL/GenBank/DDBJ databases">
        <title>Pseudooceanicola sediminis CY03 in the family Rhodobacteracea.</title>
        <authorList>
            <person name="Zhang Y.-J."/>
        </authorList>
    </citation>
    <scope>NUCLEOTIDE SEQUENCE [LARGE SCALE GENOMIC DNA]</scope>
    <source>
        <strain evidence="9 10">CY03</strain>
    </source>
</reference>
<dbReference type="AlphaFoldDB" id="A0A399IZH1"/>
<dbReference type="EMBL" id="QWJJ01000010">
    <property type="protein sequence ID" value="RII38420.1"/>
    <property type="molecule type" value="Genomic_DNA"/>
</dbReference>
<dbReference type="InterPro" id="IPR051800">
    <property type="entry name" value="PqiA-PqiB_transport"/>
</dbReference>
<keyword evidence="3" id="KW-0997">Cell inner membrane</keyword>
<accession>A0A399IZH1</accession>
<dbReference type="OrthoDB" id="9800207at2"/>
<dbReference type="GO" id="GO:0005886">
    <property type="term" value="C:plasma membrane"/>
    <property type="evidence" value="ECO:0007669"/>
    <property type="project" value="UniProtKB-SubCell"/>
</dbReference>
<comment type="caution">
    <text evidence="9">The sequence shown here is derived from an EMBL/GenBank/DDBJ whole genome shotgun (WGS) entry which is preliminary data.</text>
</comment>
<evidence type="ECO:0000256" key="3">
    <source>
        <dbReference type="ARBA" id="ARBA00022519"/>
    </source>
</evidence>
<sequence>MGLVACQYCTRVWPGETKICGRCGHHIRSRDPVSLQKVWALWTVGMMCYIPANIYPMLATETLVSSQKNTIVGGALELGRHGAWGIAIVILVASVLIPVGKFMAIAALAFGVTSGSRLKPHTRQILHEIVEYVGRWSMIDVFVVAILSSLVQLGSVASIHPGRASLYFALSVFFTMLSAQAFDSRLIWDADAPPEPDGPPVKGFGPVSQITPDTTFDFPFSAGAATLTVASATERRAEPPFSDPQTRKDSPT</sequence>
<organism evidence="9 10">
    <name type="scientific">Pseudooceanicola sediminis</name>
    <dbReference type="NCBI Taxonomy" id="2211117"/>
    <lineage>
        <taxon>Bacteria</taxon>
        <taxon>Pseudomonadati</taxon>
        <taxon>Pseudomonadota</taxon>
        <taxon>Alphaproteobacteria</taxon>
        <taxon>Rhodobacterales</taxon>
        <taxon>Paracoccaceae</taxon>
        <taxon>Pseudooceanicola</taxon>
    </lineage>
</organism>
<keyword evidence="2" id="KW-1003">Cell membrane</keyword>
<feature type="transmembrane region" description="Helical" evidence="8">
    <location>
        <begin position="164"/>
        <end position="182"/>
    </location>
</feature>
<proteinExistence type="predicted"/>
<comment type="subcellular location">
    <subcellularLocation>
        <location evidence="1">Cell inner membrane</location>
    </subcellularLocation>
</comment>
<protein>
    <submittedName>
        <fullName evidence="9">Paraquat-inducible membrane protein A</fullName>
    </submittedName>
</protein>
<evidence type="ECO:0000256" key="6">
    <source>
        <dbReference type="ARBA" id="ARBA00023136"/>
    </source>
</evidence>
<dbReference type="PANTHER" id="PTHR30462">
    <property type="entry name" value="INTERMEMBRANE TRANSPORT PROTEIN PQIB-RELATED"/>
    <property type="match status" value="1"/>
</dbReference>
<dbReference type="Proteomes" id="UP000265848">
    <property type="component" value="Unassembled WGS sequence"/>
</dbReference>
<evidence type="ECO:0000256" key="4">
    <source>
        <dbReference type="ARBA" id="ARBA00022692"/>
    </source>
</evidence>
<keyword evidence="4 8" id="KW-0812">Transmembrane</keyword>
<evidence type="ECO:0000313" key="9">
    <source>
        <dbReference type="EMBL" id="RII38420.1"/>
    </source>
</evidence>
<gene>
    <name evidence="9" type="ORF">DL237_12150</name>
</gene>
<evidence type="ECO:0000256" key="2">
    <source>
        <dbReference type="ARBA" id="ARBA00022475"/>
    </source>
</evidence>
<keyword evidence="5 8" id="KW-1133">Transmembrane helix</keyword>
<evidence type="ECO:0000256" key="8">
    <source>
        <dbReference type="SAM" id="Phobius"/>
    </source>
</evidence>
<name>A0A399IZH1_9RHOB</name>
<dbReference type="Pfam" id="PF04403">
    <property type="entry name" value="PqiA"/>
    <property type="match status" value="1"/>
</dbReference>
<keyword evidence="10" id="KW-1185">Reference proteome</keyword>
<keyword evidence="6 8" id="KW-0472">Membrane</keyword>
<dbReference type="InterPro" id="IPR007498">
    <property type="entry name" value="PqiA-like"/>
</dbReference>
<dbReference type="PANTHER" id="PTHR30462:SF3">
    <property type="entry name" value="INTERMEMBRANE TRANSPORT PROTEIN PQIA"/>
    <property type="match status" value="1"/>
</dbReference>
<feature type="transmembrane region" description="Helical" evidence="8">
    <location>
        <begin position="133"/>
        <end position="152"/>
    </location>
</feature>
<evidence type="ECO:0000313" key="10">
    <source>
        <dbReference type="Proteomes" id="UP000265848"/>
    </source>
</evidence>
<feature type="transmembrane region" description="Helical" evidence="8">
    <location>
        <begin position="38"/>
        <end position="58"/>
    </location>
</feature>
<feature type="region of interest" description="Disordered" evidence="7">
    <location>
        <begin position="230"/>
        <end position="252"/>
    </location>
</feature>
<evidence type="ECO:0000256" key="1">
    <source>
        <dbReference type="ARBA" id="ARBA00004533"/>
    </source>
</evidence>
<feature type="transmembrane region" description="Helical" evidence="8">
    <location>
        <begin position="83"/>
        <end position="112"/>
    </location>
</feature>
<evidence type="ECO:0000256" key="7">
    <source>
        <dbReference type="SAM" id="MobiDB-lite"/>
    </source>
</evidence>
<evidence type="ECO:0000256" key="5">
    <source>
        <dbReference type="ARBA" id="ARBA00022989"/>
    </source>
</evidence>